<dbReference type="GO" id="GO:0005634">
    <property type="term" value="C:nucleus"/>
    <property type="evidence" value="ECO:0007669"/>
    <property type="project" value="UniProtKB-SubCell"/>
</dbReference>
<dbReference type="GO" id="GO:0000978">
    <property type="term" value="F:RNA polymerase II cis-regulatory region sequence-specific DNA binding"/>
    <property type="evidence" value="ECO:0007669"/>
    <property type="project" value="TreeGrafter"/>
</dbReference>
<dbReference type="SMART" id="SM00351">
    <property type="entry name" value="PAX"/>
    <property type="match status" value="1"/>
</dbReference>
<protein>
    <submittedName>
        <fullName evidence="14">(pine wood nematode) hypothetical protein</fullName>
    </submittedName>
</protein>
<dbReference type="Gene3D" id="1.10.10.60">
    <property type="entry name" value="Homeodomain-like"/>
    <property type="match status" value="1"/>
</dbReference>
<feature type="domain" description="Homeobox" evidence="12">
    <location>
        <begin position="165"/>
        <end position="225"/>
    </location>
</feature>
<proteinExistence type="inferred from homology"/>
<feature type="DNA-binding region" description="Homeobox" evidence="9">
    <location>
        <begin position="167"/>
        <end position="226"/>
    </location>
</feature>
<keyword evidence="9 10" id="KW-0371">Homeobox</keyword>
<dbReference type="InterPro" id="IPR036388">
    <property type="entry name" value="WH-like_DNA-bd_sf"/>
</dbReference>
<evidence type="ECO:0000256" key="6">
    <source>
        <dbReference type="ARBA" id="ARBA00023125"/>
    </source>
</evidence>
<keyword evidence="7" id="KW-0804">Transcription</keyword>
<evidence type="ECO:0000256" key="4">
    <source>
        <dbReference type="ARBA" id="ARBA00022724"/>
    </source>
</evidence>
<evidence type="ECO:0000313" key="15">
    <source>
        <dbReference type="EMBL" id="CAG9097524.1"/>
    </source>
</evidence>
<dbReference type="PANTHER" id="PTHR45636">
    <property type="entry name" value="PAIRED BOX PROTEIN PAX-6-RELATED-RELATED"/>
    <property type="match status" value="1"/>
</dbReference>
<name>A0A1I7SSI1_BURXY</name>
<comment type="similarity">
    <text evidence="2">Belongs to the paired homeobox family.</text>
</comment>
<evidence type="ECO:0000259" key="12">
    <source>
        <dbReference type="PROSITE" id="PS50071"/>
    </source>
</evidence>
<dbReference type="SUPFAM" id="SSF46689">
    <property type="entry name" value="Homeodomain-like"/>
    <property type="match status" value="2"/>
</dbReference>
<evidence type="ECO:0000256" key="10">
    <source>
        <dbReference type="RuleBase" id="RU000682"/>
    </source>
</evidence>
<dbReference type="GO" id="GO:0000981">
    <property type="term" value="F:DNA-binding transcription factor activity, RNA polymerase II-specific"/>
    <property type="evidence" value="ECO:0007669"/>
    <property type="project" value="TreeGrafter"/>
</dbReference>
<keyword evidence="8 9" id="KW-0539">Nucleus</keyword>
<keyword evidence="6 9" id="KW-0238">DNA-binding</keyword>
<keyword evidence="4" id="KW-0563">Paired box</keyword>
<keyword evidence="3" id="KW-0217">Developmental protein</keyword>
<dbReference type="Proteomes" id="UP000659654">
    <property type="component" value="Unassembled WGS sequence"/>
</dbReference>
<sequence>MTEECARTGSCQLSQEQLLHLWGNKTIKRTMSSLSGPAVHSLGTKPKVATPGVVAKIEQYKKENPTIFAWEIRERLIHEAVCDQPPSVSSINRIIRTKTAEKTAEGLSLLLKSHSVFGFNNHLPQYNDHTINPSVNPFPIPALLQIQALLHKTTANQSKYTLFPTPRRCSRSSFTTEQLHVLERSFELSQYPSIEERQRLFKLTNIPDARIQVWFSNRRAKSRRIHQDQNQRNRYRGNSMDASPNSASGHPFSIDNILSEDIKGPFD</sequence>
<dbReference type="PROSITE" id="PS51057">
    <property type="entry name" value="PAIRED_2"/>
    <property type="match status" value="1"/>
</dbReference>
<dbReference type="PROSITE" id="PS50071">
    <property type="entry name" value="HOMEOBOX_2"/>
    <property type="match status" value="1"/>
</dbReference>
<dbReference type="Pfam" id="PF00292">
    <property type="entry name" value="PAX"/>
    <property type="match status" value="1"/>
</dbReference>
<evidence type="ECO:0000313" key="14">
    <source>
        <dbReference type="EMBL" id="CAD5215583.1"/>
    </source>
</evidence>
<feature type="domain" description="Paired" evidence="13">
    <location>
        <begin position="1"/>
        <end position="98"/>
    </location>
</feature>
<dbReference type="InterPro" id="IPR009057">
    <property type="entry name" value="Homeodomain-like_sf"/>
</dbReference>
<evidence type="ECO:0000256" key="11">
    <source>
        <dbReference type="SAM" id="MobiDB-lite"/>
    </source>
</evidence>
<dbReference type="PANTHER" id="PTHR45636:SF46">
    <property type="entry name" value="HOMEOBOX DOMAIN-CONTAINING PROTEIN"/>
    <property type="match status" value="1"/>
</dbReference>
<keyword evidence="17" id="KW-1185">Reference proteome</keyword>
<evidence type="ECO:0000256" key="5">
    <source>
        <dbReference type="ARBA" id="ARBA00023015"/>
    </source>
</evidence>
<evidence type="ECO:0000313" key="18">
    <source>
        <dbReference type="WBParaSite" id="BXY_1599800.1"/>
    </source>
</evidence>
<dbReference type="InterPro" id="IPR001356">
    <property type="entry name" value="HD"/>
</dbReference>
<dbReference type="EMBL" id="CAJFDI010000002">
    <property type="protein sequence ID" value="CAD5215583.1"/>
    <property type="molecule type" value="Genomic_DNA"/>
</dbReference>
<reference evidence="15" key="2">
    <citation type="submission" date="2020-08" db="EMBL/GenBank/DDBJ databases">
        <authorList>
            <person name="Kikuchi T."/>
        </authorList>
    </citation>
    <scope>NUCLEOTIDE SEQUENCE</scope>
    <source>
        <strain evidence="14">Ka4C1</strain>
    </source>
</reference>
<evidence type="ECO:0000256" key="9">
    <source>
        <dbReference type="PROSITE-ProRule" id="PRU00108"/>
    </source>
</evidence>
<feature type="region of interest" description="Disordered" evidence="11">
    <location>
        <begin position="222"/>
        <end position="267"/>
    </location>
</feature>
<organism evidence="16 18">
    <name type="scientific">Bursaphelenchus xylophilus</name>
    <name type="common">Pinewood nematode worm</name>
    <name type="synonym">Aphelenchoides xylophilus</name>
    <dbReference type="NCBI Taxonomy" id="6326"/>
    <lineage>
        <taxon>Eukaryota</taxon>
        <taxon>Metazoa</taxon>
        <taxon>Ecdysozoa</taxon>
        <taxon>Nematoda</taxon>
        <taxon>Chromadorea</taxon>
        <taxon>Rhabditida</taxon>
        <taxon>Tylenchina</taxon>
        <taxon>Tylenchomorpha</taxon>
        <taxon>Aphelenchoidea</taxon>
        <taxon>Aphelenchoididae</taxon>
        <taxon>Bursaphelenchus</taxon>
    </lineage>
</organism>
<dbReference type="CDD" id="cd00086">
    <property type="entry name" value="homeodomain"/>
    <property type="match status" value="1"/>
</dbReference>
<evidence type="ECO:0000256" key="1">
    <source>
        <dbReference type="ARBA" id="ARBA00004123"/>
    </source>
</evidence>
<evidence type="ECO:0000256" key="3">
    <source>
        <dbReference type="ARBA" id="ARBA00022473"/>
    </source>
</evidence>
<dbReference type="AlphaFoldDB" id="A0A1I7SSI1"/>
<dbReference type="EMBL" id="CAJFCV020000002">
    <property type="protein sequence ID" value="CAG9097524.1"/>
    <property type="molecule type" value="Genomic_DNA"/>
</dbReference>
<dbReference type="OrthoDB" id="3225452at2759"/>
<dbReference type="Proteomes" id="UP000095284">
    <property type="component" value="Unplaced"/>
</dbReference>
<reference evidence="18" key="1">
    <citation type="submission" date="2016-11" db="UniProtKB">
        <authorList>
            <consortium name="WormBaseParasite"/>
        </authorList>
    </citation>
    <scope>IDENTIFICATION</scope>
</reference>
<dbReference type="Gene3D" id="1.10.10.10">
    <property type="entry name" value="Winged helix-like DNA-binding domain superfamily/Winged helix DNA-binding domain"/>
    <property type="match status" value="1"/>
</dbReference>
<dbReference type="InterPro" id="IPR001523">
    <property type="entry name" value="Paired_dom"/>
</dbReference>
<dbReference type="InterPro" id="IPR043565">
    <property type="entry name" value="PAX_fam"/>
</dbReference>
<dbReference type="WBParaSite" id="BXY_1599800.1">
    <property type="protein sequence ID" value="BXY_1599800.1"/>
    <property type="gene ID" value="BXY_1599800"/>
</dbReference>
<keyword evidence="5" id="KW-0805">Transcription regulation</keyword>
<evidence type="ECO:0000256" key="8">
    <source>
        <dbReference type="ARBA" id="ARBA00023242"/>
    </source>
</evidence>
<dbReference type="SMR" id="A0A1I7SSI1"/>
<comment type="subcellular location">
    <subcellularLocation>
        <location evidence="1 9 10">Nucleus</location>
    </subcellularLocation>
</comment>
<evidence type="ECO:0000313" key="17">
    <source>
        <dbReference type="Proteomes" id="UP000659654"/>
    </source>
</evidence>
<gene>
    <name evidence="14" type="ORF">BXYJ_LOCUS4102</name>
</gene>
<evidence type="ECO:0000313" key="16">
    <source>
        <dbReference type="Proteomes" id="UP000095284"/>
    </source>
</evidence>
<evidence type="ECO:0000259" key="13">
    <source>
        <dbReference type="PROSITE" id="PS51057"/>
    </source>
</evidence>
<dbReference type="SMART" id="SM00389">
    <property type="entry name" value="HOX"/>
    <property type="match status" value="1"/>
</dbReference>
<dbReference type="eggNOG" id="KOG0849">
    <property type="taxonomic scope" value="Eukaryota"/>
</dbReference>
<accession>A0A1I7SSI1</accession>
<dbReference type="Pfam" id="PF00046">
    <property type="entry name" value="Homeodomain"/>
    <property type="match status" value="1"/>
</dbReference>
<evidence type="ECO:0000256" key="7">
    <source>
        <dbReference type="ARBA" id="ARBA00023163"/>
    </source>
</evidence>
<dbReference type="Proteomes" id="UP000582659">
    <property type="component" value="Unassembled WGS sequence"/>
</dbReference>
<dbReference type="FunFam" id="1.10.10.10:FF:000003">
    <property type="entry name" value="Paired box protein Pax-6"/>
    <property type="match status" value="1"/>
</dbReference>
<evidence type="ECO:0000256" key="2">
    <source>
        <dbReference type="ARBA" id="ARBA00005733"/>
    </source>
</evidence>